<reference evidence="2 3" key="1">
    <citation type="submission" date="2018-06" db="EMBL/GenBank/DDBJ databases">
        <authorList>
            <consortium name="Pathogen Informatics"/>
            <person name="Doyle S."/>
        </authorList>
    </citation>
    <scope>NUCLEOTIDE SEQUENCE [LARGE SCALE GENOMIC DNA]</scope>
    <source>
        <strain evidence="2 3">NCTC13315</strain>
    </source>
</reference>
<name>A0A378I8X6_9GAMM</name>
<feature type="chain" id="PRO_5016779837" description="Opacity protein and related surface antigens" evidence="1">
    <location>
        <begin position="18"/>
        <end position="245"/>
    </location>
</feature>
<keyword evidence="3" id="KW-1185">Reference proteome</keyword>
<proteinExistence type="predicted"/>
<evidence type="ECO:0000256" key="1">
    <source>
        <dbReference type="SAM" id="SignalP"/>
    </source>
</evidence>
<evidence type="ECO:0008006" key="4">
    <source>
        <dbReference type="Google" id="ProtNLM"/>
    </source>
</evidence>
<gene>
    <name evidence="2" type="ORF">NCTC13315_01358</name>
</gene>
<dbReference type="EMBL" id="UGNV01000001">
    <property type="protein sequence ID" value="STX28824.1"/>
    <property type="molecule type" value="Genomic_DNA"/>
</dbReference>
<keyword evidence="1" id="KW-0732">Signal</keyword>
<evidence type="ECO:0000313" key="2">
    <source>
        <dbReference type="EMBL" id="STX28824.1"/>
    </source>
</evidence>
<dbReference type="Gene3D" id="2.40.160.20">
    <property type="match status" value="1"/>
</dbReference>
<dbReference type="RefSeq" id="WP_115302540.1">
    <property type="nucleotide sequence ID" value="NZ_CAAAHO010000001.1"/>
</dbReference>
<dbReference type="InterPro" id="IPR011250">
    <property type="entry name" value="OMP/PagP_B-barrel"/>
</dbReference>
<evidence type="ECO:0000313" key="3">
    <source>
        <dbReference type="Proteomes" id="UP000254968"/>
    </source>
</evidence>
<organism evidence="2 3">
    <name type="scientific">Legionella beliardensis</name>
    <dbReference type="NCBI Taxonomy" id="91822"/>
    <lineage>
        <taxon>Bacteria</taxon>
        <taxon>Pseudomonadati</taxon>
        <taxon>Pseudomonadota</taxon>
        <taxon>Gammaproteobacteria</taxon>
        <taxon>Legionellales</taxon>
        <taxon>Legionellaceae</taxon>
        <taxon>Legionella</taxon>
    </lineage>
</organism>
<dbReference type="OrthoDB" id="5634837at2"/>
<dbReference type="AlphaFoldDB" id="A0A378I8X6"/>
<dbReference type="Proteomes" id="UP000254968">
    <property type="component" value="Unassembled WGS sequence"/>
</dbReference>
<feature type="signal peptide" evidence="1">
    <location>
        <begin position="1"/>
        <end position="17"/>
    </location>
</feature>
<dbReference type="SUPFAM" id="SSF56925">
    <property type="entry name" value="OMPA-like"/>
    <property type="match status" value="1"/>
</dbReference>
<accession>A0A378I8X6</accession>
<protein>
    <recommendedName>
        <fullName evidence="4">Opacity protein and related surface antigens</fullName>
    </recommendedName>
</protein>
<sequence length="245" mass="27588">MKKLFFFIFIAPSCLYANPLNFFVAGGATAARLKNETALAINNLVTNNYHTSRESHWQGFWGGGFNQTFSGFLNNVSLSLGLAGYSLSLGKVQGIEYPFVNEGLFDTLNYRFQVENKLLLVESYLAYSAWNNWQPFLLAGIGKAWNHLYNYQEYPTHPASSAATSQLFNDNKHQDFSYELGLGLQYHLLADKSRKMNYSASLGYRYFNLGEGKLGLSNQAATTLKVRNLYAQSIIFAIHISFTES</sequence>